<dbReference type="GO" id="GO:0010628">
    <property type="term" value="P:positive regulation of gene expression"/>
    <property type="evidence" value="ECO:0007669"/>
    <property type="project" value="TreeGrafter"/>
</dbReference>
<evidence type="ECO:0000256" key="1">
    <source>
        <dbReference type="ARBA" id="ARBA00009437"/>
    </source>
</evidence>
<name>A0A845MCL1_9PROT</name>
<reference evidence="6 7" key="1">
    <citation type="journal article" date="2014" name="Int. J. Syst. Evol. Microbiol.">
        <title>Sneathiella chungangensis sp. nov., isolated from a marine sand, and emended description of the genus Sneathiella.</title>
        <authorList>
            <person name="Siamphan C."/>
            <person name="Kim H."/>
            <person name="Lee J.S."/>
            <person name="Kim W."/>
        </authorList>
    </citation>
    <scope>NUCLEOTIDE SEQUENCE [LARGE SCALE GENOMIC DNA]</scope>
    <source>
        <strain evidence="6 7">KCTC 32476</strain>
    </source>
</reference>
<dbReference type="SUPFAM" id="SSF46785">
    <property type="entry name" value="Winged helix' DNA-binding domain"/>
    <property type="match status" value="1"/>
</dbReference>
<dbReference type="GO" id="GO:0043565">
    <property type="term" value="F:sequence-specific DNA binding"/>
    <property type="evidence" value="ECO:0007669"/>
    <property type="project" value="TreeGrafter"/>
</dbReference>
<evidence type="ECO:0000256" key="4">
    <source>
        <dbReference type="ARBA" id="ARBA00023163"/>
    </source>
</evidence>
<sequence length="339" mass="37716">MRIKHRQLEGFVKFMETGTVSAAADGMCVSQPAMSKMLAGLEMDLSLTLFRRHRKRLVPTDEAKLLFQEVRRMFASLSDIERFAQDLKAMRTGELRVVSAASIGRTLVADALADFSRANPAVKISLDVSTSVGSDVMGQNVDVGFSVTQLQQAALTTNILFHANAICIMAKNHPLATKDEIVPRDLAGESFVSFPRETRMRHIIDAVFEQHRVQREMNTEVFSSVEAIELVSRGMGVAIVEPLGLYYKFREDIAFRPFSPAIEFTFNVVLPRDRKRSALTDSFLEYLRLRVAALIDREIEQPNSGLSIRLPRSINAEDNTSGGAISLDKEGQASHALKN</sequence>
<keyword evidence="3" id="KW-0238">DNA-binding</keyword>
<dbReference type="OrthoDB" id="8479870at2"/>
<organism evidence="6 7">
    <name type="scientific">Sneathiella chungangensis</name>
    <dbReference type="NCBI Taxonomy" id="1418234"/>
    <lineage>
        <taxon>Bacteria</taxon>
        <taxon>Pseudomonadati</taxon>
        <taxon>Pseudomonadota</taxon>
        <taxon>Alphaproteobacteria</taxon>
        <taxon>Sneathiellales</taxon>
        <taxon>Sneathiellaceae</taxon>
        <taxon>Sneathiella</taxon>
    </lineage>
</organism>
<dbReference type="PANTHER" id="PTHR30427">
    <property type="entry name" value="TRANSCRIPTIONAL ACTIVATOR PROTEIN LYSR"/>
    <property type="match status" value="1"/>
</dbReference>
<keyword evidence="2" id="KW-0805">Transcription regulation</keyword>
<dbReference type="InterPro" id="IPR036388">
    <property type="entry name" value="WH-like_DNA-bd_sf"/>
</dbReference>
<dbReference type="RefSeq" id="WP_161337337.1">
    <property type="nucleotide sequence ID" value="NZ_JBHSDG010000002.1"/>
</dbReference>
<dbReference type="Gene3D" id="3.40.190.290">
    <property type="match status" value="1"/>
</dbReference>
<keyword evidence="7" id="KW-1185">Reference proteome</keyword>
<gene>
    <name evidence="6" type="ORF">GQF03_01070</name>
</gene>
<dbReference type="InterPro" id="IPR005119">
    <property type="entry name" value="LysR_subst-bd"/>
</dbReference>
<comment type="similarity">
    <text evidence="1">Belongs to the LysR transcriptional regulatory family.</text>
</comment>
<dbReference type="SUPFAM" id="SSF53850">
    <property type="entry name" value="Periplasmic binding protein-like II"/>
    <property type="match status" value="1"/>
</dbReference>
<dbReference type="EMBL" id="WTVA01000001">
    <property type="protein sequence ID" value="MZR20917.1"/>
    <property type="molecule type" value="Genomic_DNA"/>
</dbReference>
<dbReference type="Proteomes" id="UP000445696">
    <property type="component" value="Unassembled WGS sequence"/>
</dbReference>
<dbReference type="Pfam" id="PF03466">
    <property type="entry name" value="LysR_substrate"/>
    <property type="match status" value="1"/>
</dbReference>
<comment type="caution">
    <text evidence="6">The sequence shown here is derived from an EMBL/GenBank/DDBJ whole genome shotgun (WGS) entry which is preliminary data.</text>
</comment>
<evidence type="ECO:0000313" key="6">
    <source>
        <dbReference type="EMBL" id="MZR20917.1"/>
    </source>
</evidence>
<evidence type="ECO:0000256" key="3">
    <source>
        <dbReference type="ARBA" id="ARBA00023125"/>
    </source>
</evidence>
<keyword evidence="4" id="KW-0804">Transcription</keyword>
<dbReference type="Pfam" id="PF00126">
    <property type="entry name" value="HTH_1"/>
    <property type="match status" value="1"/>
</dbReference>
<dbReference type="GO" id="GO:0003700">
    <property type="term" value="F:DNA-binding transcription factor activity"/>
    <property type="evidence" value="ECO:0007669"/>
    <property type="project" value="InterPro"/>
</dbReference>
<evidence type="ECO:0000256" key="2">
    <source>
        <dbReference type="ARBA" id="ARBA00023015"/>
    </source>
</evidence>
<evidence type="ECO:0000313" key="7">
    <source>
        <dbReference type="Proteomes" id="UP000445696"/>
    </source>
</evidence>
<feature type="domain" description="HTH lysR-type" evidence="5">
    <location>
        <begin position="1"/>
        <end position="60"/>
    </location>
</feature>
<evidence type="ECO:0000259" key="5">
    <source>
        <dbReference type="PROSITE" id="PS50931"/>
    </source>
</evidence>
<accession>A0A845MCL1</accession>
<dbReference type="InterPro" id="IPR000847">
    <property type="entry name" value="LysR_HTH_N"/>
</dbReference>
<dbReference type="PANTHER" id="PTHR30427:SF1">
    <property type="entry name" value="TRANSCRIPTIONAL ACTIVATOR PROTEIN LYSR"/>
    <property type="match status" value="1"/>
</dbReference>
<proteinExistence type="inferred from homology"/>
<dbReference type="InterPro" id="IPR036390">
    <property type="entry name" value="WH_DNA-bd_sf"/>
</dbReference>
<dbReference type="AlphaFoldDB" id="A0A845MCL1"/>
<protein>
    <submittedName>
        <fullName evidence="6">LysR family transcriptional regulator</fullName>
    </submittedName>
</protein>
<dbReference type="PRINTS" id="PR00039">
    <property type="entry name" value="HTHLYSR"/>
</dbReference>
<dbReference type="Gene3D" id="1.10.10.10">
    <property type="entry name" value="Winged helix-like DNA-binding domain superfamily/Winged helix DNA-binding domain"/>
    <property type="match status" value="1"/>
</dbReference>
<dbReference type="PROSITE" id="PS50931">
    <property type="entry name" value="HTH_LYSR"/>
    <property type="match status" value="1"/>
</dbReference>